<dbReference type="SMART" id="SM00208">
    <property type="entry name" value="TNFR"/>
    <property type="match status" value="3"/>
</dbReference>
<feature type="repeat" description="TNFR-Cys" evidence="7">
    <location>
        <begin position="73"/>
        <end position="113"/>
    </location>
</feature>
<dbReference type="PANTHER" id="PTHR46330:SF14">
    <property type="entry name" value="TUMOR NECROSIS FACTOR RECEPTOR SUPERFAMILY MEMBER 1A"/>
    <property type="match status" value="1"/>
</dbReference>
<feature type="repeat" description="TNFR-Cys" evidence="7">
    <location>
        <begin position="114"/>
        <end position="153"/>
    </location>
</feature>
<evidence type="ECO:0000256" key="4">
    <source>
        <dbReference type="ARBA" id="ARBA00023157"/>
    </source>
</evidence>
<evidence type="ECO:0000256" key="6">
    <source>
        <dbReference type="ARBA" id="ARBA00023180"/>
    </source>
</evidence>
<organism evidence="10">
    <name type="scientific">Ursus maritimus</name>
    <name type="common">Polar bear</name>
    <name type="synonym">Thalarctos maritimus</name>
    <dbReference type="NCBI Taxonomy" id="29073"/>
    <lineage>
        <taxon>Eukaryota</taxon>
        <taxon>Metazoa</taxon>
        <taxon>Chordata</taxon>
        <taxon>Craniata</taxon>
        <taxon>Vertebrata</taxon>
        <taxon>Euteleostomi</taxon>
        <taxon>Mammalia</taxon>
        <taxon>Eutheria</taxon>
        <taxon>Laurasiatheria</taxon>
        <taxon>Carnivora</taxon>
        <taxon>Caniformia</taxon>
        <taxon>Ursidae</taxon>
        <taxon>Ursus</taxon>
    </lineage>
</organism>
<evidence type="ECO:0000256" key="2">
    <source>
        <dbReference type="ARBA" id="ARBA00022737"/>
    </source>
</evidence>
<dbReference type="Gene3D" id="2.10.50.10">
    <property type="entry name" value="Tumor Necrosis Factor Receptor, subunit A, domain 2"/>
    <property type="match status" value="2"/>
</dbReference>
<dbReference type="AlphaFoldDB" id="A0A452TME9"/>
<evidence type="ECO:0000313" key="10">
    <source>
        <dbReference type="Ensembl" id="ENSUMAP00000009190"/>
    </source>
</evidence>
<feature type="disulfide bond" evidence="7">
    <location>
        <begin position="95"/>
        <end position="113"/>
    </location>
</feature>
<feature type="domain" description="TNFR-Cys" evidence="9">
    <location>
        <begin position="73"/>
        <end position="113"/>
    </location>
</feature>
<dbReference type="Pfam" id="PF00020">
    <property type="entry name" value="TNFR_c6"/>
    <property type="match status" value="2"/>
</dbReference>
<keyword evidence="3" id="KW-0472">Membrane</keyword>
<dbReference type="PROSITE" id="PS50050">
    <property type="entry name" value="TNFR_NGFR_2"/>
    <property type="match status" value="2"/>
</dbReference>
<keyword evidence="5" id="KW-0675">Receptor</keyword>
<dbReference type="GO" id="GO:0009986">
    <property type="term" value="C:cell surface"/>
    <property type="evidence" value="ECO:0007669"/>
    <property type="project" value="TreeGrafter"/>
</dbReference>
<keyword evidence="2" id="KW-0677">Repeat</keyword>
<dbReference type="GO" id="GO:0043065">
    <property type="term" value="P:positive regulation of apoptotic process"/>
    <property type="evidence" value="ECO:0007669"/>
    <property type="project" value="TreeGrafter"/>
</dbReference>
<feature type="domain" description="TNFR-Cys" evidence="9">
    <location>
        <begin position="114"/>
        <end position="153"/>
    </location>
</feature>
<sequence length="189" mass="20293">MQPSSLKIQTAETDVIGEIHKPTDLVPLPGAEPNCGPEEYKPDGLGLCCRKCPAGFHVSRHCGVNHGMPICDPCEPGSFLTYPNGETSCQPCAKCREDQEMVAVCTRTSNQKCQCKTGSFYCDSPDCTESCYRCRRCSGATLRPCNATSDTVCDTEPGPEAPDFTERTPEQCGARGSDSLRGPKSTGSL</sequence>
<evidence type="ECO:0000259" key="9">
    <source>
        <dbReference type="PROSITE" id="PS50050"/>
    </source>
</evidence>
<evidence type="ECO:0000256" key="8">
    <source>
        <dbReference type="SAM" id="MobiDB-lite"/>
    </source>
</evidence>
<comment type="caution">
    <text evidence="7">Lacks conserved residue(s) required for the propagation of feature annotation.</text>
</comment>
<comment type="subcellular location">
    <subcellularLocation>
        <location evidence="1">Membrane</location>
    </subcellularLocation>
</comment>
<keyword evidence="4 7" id="KW-1015">Disulfide bond</keyword>
<name>A0A452TME9_URSMA</name>
<feature type="disulfide bond" evidence="7">
    <location>
        <begin position="92"/>
        <end position="105"/>
    </location>
</feature>
<protein>
    <submittedName>
        <fullName evidence="10">Uncharacterized LOC103671065</fullName>
    </submittedName>
</protein>
<feature type="region of interest" description="Disordered" evidence="8">
    <location>
        <begin position="149"/>
        <end position="189"/>
    </location>
</feature>
<evidence type="ECO:0000256" key="7">
    <source>
        <dbReference type="PROSITE-ProRule" id="PRU00206"/>
    </source>
</evidence>
<gene>
    <name evidence="10" type="primary">LOC103671065</name>
</gene>
<dbReference type="InterPro" id="IPR052491">
    <property type="entry name" value="TNFRSF10"/>
</dbReference>
<dbReference type="GO" id="GO:0005886">
    <property type="term" value="C:plasma membrane"/>
    <property type="evidence" value="ECO:0007669"/>
    <property type="project" value="TreeGrafter"/>
</dbReference>
<dbReference type="PANTHER" id="PTHR46330">
    <property type="entry name" value="TUMOR NECROSIS FACTOR RECEPTOR SUPERFAMILY MEMBER 10B"/>
    <property type="match status" value="1"/>
</dbReference>
<evidence type="ECO:0000256" key="5">
    <source>
        <dbReference type="ARBA" id="ARBA00023170"/>
    </source>
</evidence>
<evidence type="ECO:0000256" key="3">
    <source>
        <dbReference type="ARBA" id="ARBA00023136"/>
    </source>
</evidence>
<keyword evidence="6" id="KW-0325">Glycoprotein</keyword>
<reference evidence="10" key="1">
    <citation type="submission" date="2019-03" db="UniProtKB">
        <authorList>
            <consortium name="Ensembl"/>
        </authorList>
    </citation>
    <scope>IDENTIFICATION</scope>
</reference>
<proteinExistence type="predicted"/>
<evidence type="ECO:0000256" key="1">
    <source>
        <dbReference type="ARBA" id="ARBA00004370"/>
    </source>
</evidence>
<feature type="disulfide bond" evidence="7">
    <location>
        <begin position="74"/>
        <end position="89"/>
    </location>
</feature>
<accession>A0A452TME9</accession>
<dbReference type="Ensembl" id="ENSUMAT00000010987.1">
    <property type="protein sequence ID" value="ENSUMAP00000009190.1"/>
    <property type="gene ID" value="ENSUMAG00000006941.1"/>
</dbReference>
<dbReference type="SUPFAM" id="SSF57586">
    <property type="entry name" value="TNF receptor-like"/>
    <property type="match status" value="1"/>
</dbReference>
<dbReference type="InterPro" id="IPR001368">
    <property type="entry name" value="TNFR/NGFR_Cys_rich_reg"/>
</dbReference>
<dbReference type="GO" id="GO:0036462">
    <property type="term" value="P:TRAIL-activated apoptotic signaling pathway"/>
    <property type="evidence" value="ECO:0007669"/>
    <property type="project" value="TreeGrafter"/>
</dbReference>
<dbReference type="GeneTree" id="ENSGT00930000151070"/>